<name>A0A9D4MT70_DREPO</name>
<reference evidence="2" key="1">
    <citation type="journal article" date="2019" name="bioRxiv">
        <title>The Genome of the Zebra Mussel, Dreissena polymorpha: A Resource for Invasive Species Research.</title>
        <authorList>
            <person name="McCartney M.A."/>
            <person name="Auch B."/>
            <person name="Kono T."/>
            <person name="Mallez S."/>
            <person name="Zhang Y."/>
            <person name="Obille A."/>
            <person name="Becker A."/>
            <person name="Abrahante J.E."/>
            <person name="Garbe J."/>
            <person name="Badalamenti J.P."/>
            <person name="Herman A."/>
            <person name="Mangelson H."/>
            <person name="Liachko I."/>
            <person name="Sullivan S."/>
            <person name="Sone E.D."/>
            <person name="Koren S."/>
            <person name="Silverstein K.A.T."/>
            <person name="Beckman K.B."/>
            <person name="Gohl D.M."/>
        </authorList>
    </citation>
    <scope>NUCLEOTIDE SEQUENCE</scope>
    <source>
        <strain evidence="2">Duluth1</strain>
        <tissue evidence="2">Whole animal</tissue>
    </source>
</reference>
<proteinExistence type="predicted"/>
<organism evidence="2 3">
    <name type="scientific">Dreissena polymorpha</name>
    <name type="common">Zebra mussel</name>
    <name type="synonym">Mytilus polymorpha</name>
    <dbReference type="NCBI Taxonomy" id="45954"/>
    <lineage>
        <taxon>Eukaryota</taxon>
        <taxon>Metazoa</taxon>
        <taxon>Spiralia</taxon>
        <taxon>Lophotrochozoa</taxon>
        <taxon>Mollusca</taxon>
        <taxon>Bivalvia</taxon>
        <taxon>Autobranchia</taxon>
        <taxon>Heteroconchia</taxon>
        <taxon>Euheterodonta</taxon>
        <taxon>Imparidentia</taxon>
        <taxon>Neoheterodontei</taxon>
        <taxon>Myida</taxon>
        <taxon>Dreissenoidea</taxon>
        <taxon>Dreissenidae</taxon>
        <taxon>Dreissena</taxon>
    </lineage>
</organism>
<accession>A0A9D4MT70</accession>
<comment type="caution">
    <text evidence="2">The sequence shown here is derived from an EMBL/GenBank/DDBJ whole genome shotgun (WGS) entry which is preliminary data.</text>
</comment>
<gene>
    <name evidence="2" type="ORF">DPMN_005276</name>
</gene>
<dbReference type="Proteomes" id="UP000828390">
    <property type="component" value="Unassembled WGS sequence"/>
</dbReference>
<evidence type="ECO:0000313" key="2">
    <source>
        <dbReference type="EMBL" id="KAH3881351.1"/>
    </source>
</evidence>
<dbReference type="AlphaFoldDB" id="A0A9D4MT70"/>
<keyword evidence="3" id="KW-1185">Reference proteome</keyword>
<dbReference type="EMBL" id="JAIWYP010000001">
    <property type="protein sequence ID" value="KAH3881351.1"/>
    <property type="molecule type" value="Genomic_DNA"/>
</dbReference>
<reference evidence="2" key="2">
    <citation type="submission" date="2020-11" db="EMBL/GenBank/DDBJ databases">
        <authorList>
            <person name="McCartney M.A."/>
            <person name="Auch B."/>
            <person name="Kono T."/>
            <person name="Mallez S."/>
            <person name="Becker A."/>
            <person name="Gohl D.M."/>
            <person name="Silverstein K.A.T."/>
            <person name="Koren S."/>
            <person name="Bechman K.B."/>
            <person name="Herman A."/>
            <person name="Abrahante J.E."/>
            <person name="Garbe J."/>
        </authorList>
    </citation>
    <scope>NUCLEOTIDE SEQUENCE</scope>
    <source>
        <strain evidence="2">Duluth1</strain>
        <tissue evidence="2">Whole animal</tissue>
    </source>
</reference>
<evidence type="ECO:0000256" key="1">
    <source>
        <dbReference type="SAM" id="Coils"/>
    </source>
</evidence>
<evidence type="ECO:0000313" key="3">
    <source>
        <dbReference type="Proteomes" id="UP000828390"/>
    </source>
</evidence>
<feature type="coiled-coil region" evidence="1">
    <location>
        <begin position="28"/>
        <end position="55"/>
    </location>
</feature>
<protein>
    <submittedName>
        <fullName evidence="2">Uncharacterized protein</fullName>
    </submittedName>
</protein>
<keyword evidence="1" id="KW-0175">Coiled coil</keyword>
<sequence>MVVNDRNRKLGEQVTKVEEKTGSIDFVMSTVNSKVTKLEKKRSTLQEELVYLQSQSMRKDLMFSGIPKSRAGTIEDTESTYGRFSTRKRSWLRKKQHQLSWNVYNGSRGHRHTGKLETLWQSLVALKTEK</sequence>